<protein>
    <recommendedName>
        <fullName evidence="3">Transposase</fullName>
    </recommendedName>
</protein>
<dbReference type="GO" id="GO:0006313">
    <property type="term" value="P:DNA transposition"/>
    <property type="evidence" value="ECO:0007669"/>
    <property type="project" value="InterPro"/>
</dbReference>
<name>A0A6P2I4H1_9BURK</name>
<dbReference type="EMBL" id="CABVQC010000004">
    <property type="protein sequence ID" value="VWB24262.1"/>
    <property type="molecule type" value="Genomic_DNA"/>
</dbReference>
<organism evidence="1 2">
    <name type="scientific">Burkholderia aenigmatica</name>
    <dbReference type="NCBI Taxonomy" id="2015348"/>
    <lineage>
        <taxon>Bacteria</taxon>
        <taxon>Pseudomonadati</taxon>
        <taxon>Pseudomonadota</taxon>
        <taxon>Betaproteobacteria</taxon>
        <taxon>Burkholderiales</taxon>
        <taxon>Burkholderiaceae</taxon>
        <taxon>Burkholderia</taxon>
        <taxon>Burkholderia cepacia complex</taxon>
    </lineage>
</organism>
<sequence length="93" mass="10224">MSGKRCTDKVKIEAVKRVAKQHRLVADLAQRLGIATYSLDAWRVKCDESDVVLMMELHQSAEVSLLTVEFDRGDKFGVLEGGVGPVIPDTASH</sequence>
<gene>
    <name evidence="1" type="ORF">BLA13014_00860</name>
</gene>
<dbReference type="GO" id="GO:0004803">
    <property type="term" value="F:transposase activity"/>
    <property type="evidence" value="ECO:0007669"/>
    <property type="project" value="InterPro"/>
</dbReference>
<dbReference type="InterPro" id="IPR002514">
    <property type="entry name" value="Transposase_8"/>
</dbReference>
<accession>A0A6P2I4H1</accession>
<evidence type="ECO:0008006" key="3">
    <source>
        <dbReference type="Google" id="ProtNLM"/>
    </source>
</evidence>
<dbReference type="Pfam" id="PF01527">
    <property type="entry name" value="HTH_Tnp_1"/>
    <property type="match status" value="1"/>
</dbReference>
<dbReference type="AlphaFoldDB" id="A0A6P2I4H1"/>
<proteinExistence type="predicted"/>
<evidence type="ECO:0000313" key="2">
    <source>
        <dbReference type="Proteomes" id="UP000494261"/>
    </source>
</evidence>
<reference evidence="1 2" key="1">
    <citation type="submission" date="2019-09" db="EMBL/GenBank/DDBJ databases">
        <authorList>
            <person name="Depoorter E."/>
        </authorList>
    </citation>
    <scope>NUCLEOTIDE SEQUENCE [LARGE SCALE GENOMIC DNA]</scope>
    <source>
        <strain evidence="1">LMG 13014</strain>
    </source>
</reference>
<dbReference type="RefSeq" id="WP_175021380.1">
    <property type="nucleotide sequence ID" value="NZ_CABVQC010000004.1"/>
</dbReference>
<dbReference type="GO" id="GO:0003677">
    <property type="term" value="F:DNA binding"/>
    <property type="evidence" value="ECO:0007669"/>
    <property type="project" value="InterPro"/>
</dbReference>
<dbReference type="Proteomes" id="UP000494261">
    <property type="component" value="Unassembled WGS sequence"/>
</dbReference>
<evidence type="ECO:0000313" key="1">
    <source>
        <dbReference type="EMBL" id="VWB24262.1"/>
    </source>
</evidence>